<comment type="caution">
    <text evidence="1">The sequence shown here is derived from an EMBL/GenBank/DDBJ whole genome shotgun (WGS) entry which is preliminary data.</text>
</comment>
<evidence type="ECO:0000313" key="2">
    <source>
        <dbReference type="Proteomes" id="UP000233469"/>
    </source>
</evidence>
<dbReference type="VEuPathDB" id="FungiDB:RhiirFUN_013850"/>
<organism evidence="1 2">
    <name type="scientific">Rhizophagus irregularis</name>
    <dbReference type="NCBI Taxonomy" id="588596"/>
    <lineage>
        <taxon>Eukaryota</taxon>
        <taxon>Fungi</taxon>
        <taxon>Fungi incertae sedis</taxon>
        <taxon>Mucoromycota</taxon>
        <taxon>Glomeromycotina</taxon>
        <taxon>Glomeromycetes</taxon>
        <taxon>Glomerales</taxon>
        <taxon>Glomeraceae</taxon>
        <taxon>Rhizophagus</taxon>
    </lineage>
</organism>
<sequence>MDLKQHQNLIQLKRNSSKLEEPFQQRVVTQKGLTEAIMNHVNNNNWEMLKKCLAALNDSTNHLFDIMDKREKVSDDILKLLEEVMMDKMSLDVLSIYRDYITEFIEEIETKLGTDTWNKVRNAIRRKRINDETDFEEDELEFISELENELKDVKMTVNEFELLMEMKAMSNTEFHKGKRRALKVVKKQLEMSLPISLQVFKVPLRKLLYAHEIWKLSE</sequence>
<evidence type="ECO:0000313" key="1">
    <source>
        <dbReference type="EMBL" id="PKK71468.1"/>
    </source>
</evidence>
<dbReference type="AlphaFoldDB" id="A0A2N1NC55"/>
<dbReference type="Proteomes" id="UP000233469">
    <property type="component" value="Unassembled WGS sequence"/>
</dbReference>
<dbReference type="VEuPathDB" id="FungiDB:RhiirA1_522627"/>
<name>A0A2N1NC55_9GLOM</name>
<gene>
    <name evidence="1" type="ORF">RhiirC2_778361</name>
</gene>
<protein>
    <submittedName>
        <fullName evidence="1">Uncharacterized protein</fullName>
    </submittedName>
</protein>
<dbReference type="VEuPathDB" id="FungiDB:FUN_015844"/>
<reference evidence="1 2" key="2">
    <citation type="submission" date="2017-10" db="EMBL/GenBank/DDBJ databases">
        <title>Extensive intraspecific genome diversity in a model arbuscular mycorrhizal fungus.</title>
        <authorList>
            <person name="Chen E.C.H."/>
            <person name="Morin E."/>
            <person name="Baudet D."/>
            <person name="Noel J."/>
            <person name="Ndikumana S."/>
            <person name="Charron P."/>
            <person name="St-Onge C."/>
            <person name="Giorgi J."/>
            <person name="Grigoriev I.V."/>
            <person name="Roux C."/>
            <person name="Martin F.M."/>
            <person name="Corradi N."/>
        </authorList>
    </citation>
    <scope>NUCLEOTIDE SEQUENCE [LARGE SCALE GENOMIC DNA]</scope>
    <source>
        <strain evidence="1 2">C2</strain>
    </source>
</reference>
<proteinExistence type="predicted"/>
<reference evidence="1 2" key="1">
    <citation type="submission" date="2016-04" db="EMBL/GenBank/DDBJ databases">
        <title>Genome analyses suggest a sexual origin of heterokaryosis in a supposedly ancient asexual fungus.</title>
        <authorList>
            <person name="Ropars J."/>
            <person name="Sedzielewska K."/>
            <person name="Noel J."/>
            <person name="Charron P."/>
            <person name="Farinelli L."/>
            <person name="Marton T."/>
            <person name="Kruger M."/>
            <person name="Pelin A."/>
            <person name="Brachmann A."/>
            <person name="Corradi N."/>
        </authorList>
    </citation>
    <scope>NUCLEOTIDE SEQUENCE [LARGE SCALE GENOMIC DNA]</scope>
    <source>
        <strain evidence="1 2">C2</strain>
    </source>
</reference>
<dbReference type="EMBL" id="LLXL01000516">
    <property type="protein sequence ID" value="PKK71468.1"/>
    <property type="molecule type" value="Genomic_DNA"/>
</dbReference>
<accession>A0A2N1NC55</accession>
<dbReference type="OrthoDB" id="2370178at2759"/>